<dbReference type="Proteomes" id="UP000251197">
    <property type="component" value="Unassembled WGS sequence"/>
</dbReference>
<evidence type="ECO:0000256" key="4">
    <source>
        <dbReference type="ARBA" id="ARBA00022989"/>
    </source>
</evidence>
<organism evidence="8 9">
    <name type="scientific">Cedecea neteri</name>
    <dbReference type="NCBI Taxonomy" id="158822"/>
    <lineage>
        <taxon>Bacteria</taxon>
        <taxon>Pseudomonadati</taxon>
        <taxon>Pseudomonadota</taxon>
        <taxon>Gammaproteobacteria</taxon>
        <taxon>Enterobacterales</taxon>
        <taxon>Enterobacteriaceae</taxon>
        <taxon>Cedecea</taxon>
    </lineage>
</organism>
<feature type="transmembrane region" description="Helical" evidence="7">
    <location>
        <begin position="84"/>
        <end position="112"/>
    </location>
</feature>
<sequence length="255" mass="28330">MTTPDNREKRPTHELEYEPVVPIETQQDEAQSEPAENEPLVKLKTSNAAVNSTISAVNKTVRQPMVAHLLRAAERFNDRLGNQFGAAITYFSFLSLIPIMMVAFAAGGYVLASHPTLLEDIFAKILENVSDPTLAATLKNTINTAVQQRTTVGLVGLLIALYSGINWMGNLREAVRAQSRDKWERSPQDQEKFWVKYLRDFISLIGLLIALDRDAVDNFDFRVGPDAADWPAAPGRYRMAKTGLASGRSGDFNFC</sequence>
<evidence type="ECO:0000256" key="1">
    <source>
        <dbReference type="ARBA" id="ARBA00004651"/>
    </source>
</evidence>
<feature type="compositionally biased region" description="Basic and acidic residues" evidence="6">
    <location>
        <begin position="1"/>
        <end position="16"/>
    </location>
</feature>
<evidence type="ECO:0000256" key="5">
    <source>
        <dbReference type="ARBA" id="ARBA00023136"/>
    </source>
</evidence>
<dbReference type="Pfam" id="PF03631">
    <property type="entry name" value="Virul_fac_BrkB"/>
    <property type="match status" value="1"/>
</dbReference>
<comment type="subcellular location">
    <subcellularLocation>
        <location evidence="1">Cell membrane</location>
        <topology evidence="1">Multi-pass membrane protein</topology>
    </subcellularLocation>
</comment>
<feature type="transmembrane region" description="Helical" evidence="7">
    <location>
        <begin position="151"/>
        <end position="169"/>
    </location>
</feature>
<dbReference type="InterPro" id="IPR017039">
    <property type="entry name" value="Virul_fac_BrkB"/>
</dbReference>
<dbReference type="EMBL" id="UAVU01000003">
    <property type="protein sequence ID" value="SQA98721.1"/>
    <property type="molecule type" value="Genomic_DNA"/>
</dbReference>
<dbReference type="AlphaFoldDB" id="A0A2X2T9S9"/>
<evidence type="ECO:0000313" key="8">
    <source>
        <dbReference type="EMBL" id="SQA98721.1"/>
    </source>
</evidence>
<protein>
    <submittedName>
        <fullName evidence="8">Inner membrane protein yhjD</fullName>
    </submittedName>
</protein>
<feature type="region of interest" description="Disordered" evidence="6">
    <location>
        <begin position="1"/>
        <end position="38"/>
    </location>
</feature>
<reference evidence="8 9" key="1">
    <citation type="submission" date="2018-06" db="EMBL/GenBank/DDBJ databases">
        <authorList>
            <consortium name="Pathogen Informatics"/>
            <person name="Doyle S."/>
        </authorList>
    </citation>
    <scope>NUCLEOTIDE SEQUENCE [LARGE SCALE GENOMIC DNA]</scope>
    <source>
        <strain evidence="8 9">NCTC12120</strain>
    </source>
</reference>
<gene>
    <name evidence="8" type="primary">yhjD</name>
    <name evidence="8" type="ORF">NCTC12120_02617</name>
</gene>
<keyword evidence="4 7" id="KW-1133">Transmembrane helix</keyword>
<accession>A0A2X2T9S9</accession>
<dbReference type="PANTHER" id="PTHR30213">
    <property type="entry name" value="INNER MEMBRANE PROTEIN YHJD"/>
    <property type="match status" value="1"/>
</dbReference>
<evidence type="ECO:0000256" key="2">
    <source>
        <dbReference type="ARBA" id="ARBA00022475"/>
    </source>
</evidence>
<dbReference type="InterPro" id="IPR005274">
    <property type="entry name" value="IM_pro_YhjD"/>
</dbReference>
<evidence type="ECO:0000256" key="6">
    <source>
        <dbReference type="SAM" id="MobiDB-lite"/>
    </source>
</evidence>
<dbReference type="GO" id="GO:0005886">
    <property type="term" value="C:plasma membrane"/>
    <property type="evidence" value="ECO:0007669"/>
    <property type="project" value="UniProtKB-SubCell"/>
</dbReference>
<proteinExistence type="predicted"/>
<name>A0A2X2T9S9_9ENTR</name>
<dbReference type="PANTHER" id="PTHR30213:SF1">
    <property type="entry name" value="INNER MEMBRANE PROTEIN YHJD"/>
    <property type="match status" value="1"/>
</dbReference>
<evidence type="ECO:0000256" key="7">
    <source>
        <dbReference type="SAM" id="Phobius"/>
    </source>
</evidence>
<dbReference type="STRING" id="158822.LH23_04745"/>
<evidence type="ECO:0000313" key="9">
    <source>
        <dbReference type="Proteomes" id="UP000251197"/>
    </source>
</evidence>
<dbReference type="NCBIfam" id="TIGR00766">
    <property type="entry name" value="inner membrane protein YhjD"/>
    <property type="match status" value="1"/>
</dbReference>
<keyword evidence="2" id="KW-1003">Cell membrane</keyword>
<keyword evidence="5 7" id="KW-0472">Membrane</keyword>
<evidence type="ECO:0000256" key="3">
    <source>
        <dbReference type="ARBA" id="ARBA00022692"/>
    </source>
</evidence>
<keyword evidence="3 7" id="KW-0812">Transmembrane</keyword>